<proteinExistence type="predicted"/>
<keyword evidence="1" id="KW-0472">Membrane</keyword>
<evidence type="ECO:0000313" key="3">
    <source>
        <dbReference type="Proteomes" id="UP000706172"/>
    </source>
</evidence>
<dbReference type="Proteomes" id="UP000706172">
    <property type="component" value="Unassembled WGS sequence"/>
</dbReference>
<evidence type="ECO:0000256" key="1">
    <source>
        <dbReference type="SAM" id="Phobius"/>
    </source>
</evidence>
<keyword evidence="1" id="KW-1133">Transmembrane helix</keyword>
<accession>A0A931CX51</accession>
<protein>
    <submittedName>
        <fullName evidence="2">Two component system sensor protein</fullName>
    </submittedName>
</protein>
<sequence length="56" mass="6491">MATDHYTRPHSLQALPVRIVIPVALTLILFILTIFLLILPQMESFMMDGKRETTRH</sequence>
<comment type="caution">
    <text evidence="2">The sequence shown here is derived from an EMBL/GenBank/DDBJ whole genome shotgun (WGS) entry which is preliminary data.</text>
</comment>
<feature type="transmembrane region" description="Helical" evidence="1">
    <location>
        <begin position="19"/>
        <end position="39"/>
    </location>
</feature>
<feature type="non-terminal residue" evidence="2">
    <location>
        <position position="56"/>
    </location>
</feature>
<name>A0A931CX51_9BACT</name>
<gene>
    <name evidence="2" type="ORF">H0S81_03845</name>
</gene>
<evidence type="ECO:0000313" key="2">
    <source>
        <dbReference type="EMBL" id="MBG0779039.1"/>
    </source>
</evidence>
<organism evidence="2 3">
    <name type="scientific">Desulfotignum balticum</name>
    <dbReference type="NCBI Taxonomy" id="115781"/>
    <lineage>
        <taxon>Bacteria</taxon>
        <taxon>Pseudomonadati</taxon>
        <taxon>Thermodesulfobacteriota</taxon>
        <taxon>Desulfobacteria</taxon>
        <taxon>Desulfobacterales</taxon>
        <taxon>Desulfobacteraceae</taxon>
        <taxon>Desulfotignum</taxon>
    </lineage>
</organism>
<reference evidence="2" key="1">
    <citation type="submission" date="2020-07" db="EMBL/GenBank/DDBJ databases">
        <title>Severe corrosion of carbon steel in oil field produced water can be linked to methanogenic archaea containing a special type of NiFe hydrogenase.</title>
        <authorList>
            <person name="Lahme S."/>
            <person name="Mand J."/>
            <person name="Longwell J."/>
            <person name="Smith R."/>
            <person name="Enning D."/>
        </authorList>
    </citation>
    <scope>NUCLEOTIDE SEQUENCE</scope>
    <source>
        <strain evidence="2">MIC098Bin6</strain>
    </source>
</reference>
<keyword evidence="1" id="KW-0812">Transmembrane</keyword>
<dbReference type="EMBL" id="JACCQK010000182">
    <property type="protein sequence ID" value="MBG0779039.1"/>
    <property type="molecule type" value="Genomic_DNA"/>
</dbReference>
<dbReference type="AlphaFoldDB" id="A0A931CX51"/>